<protein>
    <submittedName>
        <fullName evidence="1">Uncharacterized protein</fullName>
    </submittedName>
</protein>
<evidence type="ECO:0000313" key="1">
    <source>
        <dbReference type="EMBL" id="EFX77384.1"/>
    </source>
</evidence>
<evidence type="ECO:0000313" key="2">
    <source>
        <dbReference type="Proteomes" id="UP000000305"/>
    </source>
</evidence>
<proteinExistence type="predicted"/>
<dbReference type="KEGG" id="dpx:DAPPUDRAFT_321492"/>
<sequence length="55" mass="6357">MIKSLLDRKTQVEEALLLCHRSDLMFFEWERKCLSGALQLLGPGKTSMNVFQNTE</sequence>
<name>E9GTC6_DAPPU</name>
<dbReference type="InParanoid" id="E9GTC6"/>
<accession>E9GTC6</accession>
<dbReference type="Proteomes" id="UP000000305">
    <property type="component" value="Unassembled WGS sequence"/>
</dbReference>
<dbReference type="EMBL" id="GL732563">
    <property type="protein sequence ID" value="EFX77384.1"/>
    <property type="molecule type" value="Genomic_DNA"/>
</dbReference>
<organism evidence="1 2">
    <name type="scientific">Daphnia pulex</name>
    <name type="common">Water flea</name>
    <dbReference type="NCBI Taxonomy" id="6669"/>
    <lineage>
        <taxon>Eukaryota</taxon>
        <taxon>Metazoa</taxon>
        <taxon>Ecdysozoa</taxon>
        <taxon>Arthropoda</taxon>
        <taxon>Crustacea</taxon>
        <taxon>Branchiopoda</taxon>
        <taxon>Diplostraca</taxon>
        <taxon>Cladocera</taxon>
        <taxon>Anomopoda</taxon>
        <taxon>Daphniidae</taxon>
        <taxon>Daphnia</taxon>
    </lineage>
</organism>
<dbReference type="HOGENOM" id="CLU_3034496_0_0_1"/>
<gene>
    <name evidence="1" type="ORF">DAPPUDRAFT_321492</name>
</gene>
<reference evidence="1 2" key="1">
    <citation type="journal article" date="2011" name="Science">
        <title>The ecoresponsive genome of Daphnia pulex.</title>
        <authorList>
            <person name="Colbourne J.K."/>
            <person name="Pfrender M.E."/>
            <person name="Gilbert D."/>
            <person name="Thomas W.K."/>
            <person name="Tucker A."/>
            <person name="Oakley T.H."/>
            <person name="Tokishita S."/>
            <person name="Aerts A."/>
            <person name="Arnold G.J."/>
            <person name="Basu M.K."/>
            <person name="Bauer D.J."/>
            <person name="Caceres C.E."/>
            <person name="Carmel L."/>
            <person name="Casola C."/>
            <person name="Choi J.H."/>
            <person name="Detter J.C."/>
            <person name="Dong Q."/>
            <person name="Dusheyko S."/>
            <person name="Eads B.D."/>
            <person name="Frohlich T."/>
            <person name="Geiler-Samerotte K.A."/>
            <person name="Gerlach D."/>
            <person name="Hatcher P."/>
            <person name="Jogdeo S."/>
            <person name="Krijgsveld J."/>
            <person name="Kriventseva E.V."/>
            <person name="Kultz D."/>
            <person name="Laforsch C."/>
            <person name="Lindquist E."/>
            <person name="Lopez J."/>
            <person name="Manak J.R."/>
            <person name="Muller J."/>
            <person name="Pangilinan J."/>
            <person name="Patwardhan R.P."/>
            <person name="Pitluck S."/>
            <person name="Pritham E.J."/>
            <person name="Rechtsteiner A."/>
            <person name="Rho M."/>
            <person name="Rogozin I.B."/>
            <person name="Sakarya O."/>
            <person name="Salamov A."/>
            <person name="Schaack S."/>
            <person name="Shapiro H."/>
            <person name="Shiga Y."/>
            <person name="Skalitzky C."/>
            <person name="Smith Z."/>
            <person name="Souvorov A."/>
            <person name="Sung W."/>
            <person name="Tang Z."/>
            <person name="Tsuchiya D."/>
            <person name="Tu H."/>
            <person name="Vos H."/>
            <person name="Wang M."/>
            <person name="Wolf Y.I."/>
            <person name="Yamagata H."/>
            <person name="Yamada T."/>
            <person name="Ye Y."/>
            <person name="Shaw J.R."/>
            <person name="Andrews J."/>
            <person name="Crease T.J."/>
            <person name="Tang H."/>
            <person name="Lucas S.M."/>
            <person name="Robertson H.M."/>
            <person name="Bork P."/>
            <person name="Koonin E.V."/>
            <person name="Zdobnov E.M."/>
            <person name="Grigoriev I.V."/>
            <person name="Lynch M."/>
            <person name="Boore J.L."/>
        </authorList>
    </citation>
    <scope>NUCLEOTIDE SEQUENCE [LARGE SCALE GENOMIC DNA]</scope>
</reference>
<dbReference type="AlphaFoldDB" id="E9GTC6"/>
<keyword evidence="2" id="KW-1185">Reference proteome</keyword>